<evidence type="ECO:0000313" key="4">
    <source>
        <dbReference type="Proteomes" id="UP000326659"/>
    </source>
</evidence>
<proteinExistence type="predicted"/>
<dbReference type="RefSeq" id="WP_081519931.1">
    <property type="nucleotide sequence ID" value="NZ_CP043626.1"/>
</dbReference>
<dbReference type="EMBL" id="CP043626">
    <property type="protein sequence ID" value="QEY71694.1"/>
    <property type="molecule type" value="Genomic_DNA"/>
</dbReference>
<gene>
    <name evidence="3" type="ORF">F1C79_08670</name>
</gene>
<dbReference type="KEGG" id="pden:F1C79_08670"/>
<dbReference type="AlphaFoldDB" id="A0A9X7R3X5"/>
<evidence type="ECO:0000256" key="2">
    <source>
        <dbReference type="SAM" id="SignalP"/>
    </source>
</evidence>
<feature type="chain" id="PRO_5040994079" evidence="2">
    <location>
        <begin position="28"/>
        <end position="97"/>
    </location>
</feature>
<feature type="region of interest" description="Disordered" evidence="1">
    <location>
        <begin position="33"/>
        <end position="97"/>
    </location>
</feature>
<keyword evidence="2" id="KW-0732">Signal</keyword>
<dbReference type="OrthoDB" id="9925484at2"/>
<evidence type="ECO:0000256" key="1">
    <source>
        <dbReference type="SAM" id="MobiDB-lite"/>
    </source>
</evidence>
<dbReference type="Proteomes" id="UP000326659">
    <property type="component" value="Chromosome"/>
</dbReference>
<reference evidence="3 4" key="1">
    <citation type="submission" date="2019-09" db="EMBL/GenBank/DDBJ databases">
        <title>Prosopis cineraria nodule microbiome.</title>
        <authorList>
            <person name="Chaluvadi S.R."/>
            <person name="Ali R."/>
            <person name="Wang X."/>
        </authorList>
    </citation>
    <scope>NUCLEOTIDE SEQUENCE [LARGE SCALE GENOMIC DNA]</scope>
    <source>
        <strain evidence="3 4">BG1</strain>
    </source>
</reference>
<accession>A0A9X7R3X5</accession>
<feature type="compositionally biased region" description="Basic and acidic residues" evidence="1">
    <location>
        <begin position="57"/>
        <end position="66"/>
    </location>
</feature>
<name>A0A9X7R3X5_PSEDE</name>
<evidence type="ECO:0000313" key="3">
    <source>
        <dbReference type="EMBL" id="QEY71694.1"/>
    </source>
</evidence>
<sequence length="97" mass="10642">MNKTRLTRPFAAVLLAWLSIGLIPAYAAEATNQVPTNEKPHGQSPGQAPTPPASQQKQKDEGRTDDNSQVQSQESRDKQKSKNHDNTQKKGTTPDAY</sequence>
<keyword evidence="4" id="KW-1185">Reference proteome</keyword>
<feature type="compositionally biased region" description="Basic and acidic residues" evidence="1">
    <location>
        <begin position="74"/>
        <end position="88"/>
    </location>
</feature>
<organism evidence="3 4">
    <name type="scientific">Pseudomonas denitrificans</name>
    <dbReference type="NCBI Taxonomy" id="43306"/>
    <lineage>
        <taxon>Bacteria</taxon>
        <taxon>Pseudomonadati</taxon>
        <taxon>Pseudomonadota</taxon>
        <taxon>Gammaproteobacteria</taxon>
        <taxon>Pseudomonadales</taxon>
        <taxon>Pseudomonadaceae</taxon>
        <taxon>Halopseudomonas</taxon>
    </lineage>
</organism>
<protein>
    <submittedName>
        <fullName evidence="3">Uncharacterized protein</fullName>
    </submittedName>
</protein>
<feature type="signal peptide" evidence="2">
    <location>
        <begin position="1"/>
        <end position="27"/>
    </location>
</feature>